<dbReference type="AlphaFoldDB" id="A0A3A1UQQ3"/>
<accession>A0A3A1UQQ3</accession>
<proteinExistence type="predicted"/>
<evidence type="ECO:0000313" key="2">
    <source>
        <dbReference type="Proteomes" id="UP000266482"/>
    </source>
</evidence>
<evidence type="ECO:0000313" key="1">
    <source>
        <dbReference type="EMBL" id="RIX48597.1"/>
    </source>
</evidence>
<comment type="caution">
    <text evidence="1">The sequence shown here is derived from an EMBL/GenBank/DDBJ whole genome shotgun (WGS) entry which is preliminary data.</text>
</comment>
<reference evidence="1 2" key="1">
    <citation type="submission" date="2018-09" db="EMBL/GenBank/DDBJ databases">
        <title>Paenibacillus aracenensis nov. sp. isolated from a cave in southern Spain.</title>
        <authorList>
            <person name="Jurado V."/>
            <person name="Gutierrez-Patricio S."/>
            <person name="Gonzalez-Pimentel J.L."/>
            <person name="Miller A.Z."/>
            <person name="Laiz L."/>
            <person name="Saiz-Jimenez C."/>
        </authorList>
    </citation>
    <scope>NUCLEOTIDE SEQUENCE [LARGE SCALE GENOMIC DNA]</scope>
    <source>
        <strain evidence="1 2">DSM 22867</strain>
    </source>
</reference>
<sequence>MSTKRELTTAQLQALEHVAQYAKSRRSEARQSLEDIFGMSNIGWETFENAAAKFKHNACVALHFHPDRPAAGKRSVAQALLEDGVYESQFVTRISNGSVTAYSGGARDLWEERLFGGAYQQEGVPDSDRPKYGALDFMLHPDGPAPRFGSCYFLLKPEVSSRCTFTYLDSHQDPKQRGTLAEFDDVLAALFTDAFILEYAIGERDLTPPRLIRRLQDCTDQPLGNLSDRNAGRNLNHYIEAQVHGPVSLREDADLLVADPSFKGTEIGETLQQLCSKYSIKLHWHMGFALRADEVPADFRGPGMPSLGRRIACGGFIDAAAIGAAVVDLRRDPDAWADRGSVDEVLQELKYMWHVLVRFGGPFGGGNTRSNS</sequence>
<dbReference type="Pfam" id="PF12294">
    <property type="entry name" value="DUF3626"/>
    <property type="match status" value="1"/>
</dbReference>
<name>A0A3A1UQQ3_9BACL</name>
<dbReference type="RefSeq" id="WP_119602691.1">
    <property type="nucleotide sequence ID" value="NZ_QXQA01000021.1"/>
</dbReference>
<organism evidence="1 2">
    <name type="scientific">Paenibacillus nanensis</name>
    <dbReference type="NCBI Taxonomy" id="393251"/>
    <lineage>
        <taxon>Bacteria</taxon>
        <taxon>Bacillati</taxon>
        <taxon>Bacillota</taxon>
        <taxon>Bacilli</taxon>
        <taxon>Bacillales</taxon>
        <taxon>Paenibacillaceae</taxon>
        <taxon>Paenibacillus</taxon>
    </lineage>
</organism>
<keyword evidence="2" id="KW-1185">Reference proteome</keyword>
<dbReference type="Proteomes" id="UP000266482">
    <property type="component" value="Unassembled WGS sequence"/>
</dbReference>
<dbReference type="InterPro" id="IPR022074">
    <property type="entry name" value="DUF3626"/>
</dbReference>
<protein>
    <submittedName>
        <fullName evidence="1">DUF3626 domain-containing protein</fullName>
    </submittedName>
</protein>
<gene>
    <name evidence="1" type="ORF">D3P08_24120</name>
</gene>
<dbReference type="OrthoDB" id="3770261at2"/>
<dbReference type="EMBL" id="QXQA01000021">
    <property type="protein sequence ID" value="RIX48597.1"/>
    <property type="molecule type" value="Genomic_DNA"/>
</dbReference>